<accession>A0A0C4YML0</accession>
<dbReference type="EMBL" id="CP010537">
    <property type="protein sequence ID" value="AJG21826.1"/>
    <property type="molecule type" value="Genomic_DNA"/>
</dbReference>
<name>A0A0C4YML0_9BURK</name>
<dbReference type="KEGG" id="cbw:RR42_s0230"/>
<keyword evidence="2" id="KW-1185">Reference proteome</keyword>
<reference evidence="1 2" key="1">
    <citation type="journal article" date="2015" name="Genome Announc.">
        <title>Complete Genome Sequence of Cupriavidus basilensis 4G11, Isolated from the Oak Ridge Field Research Center Site.</title>
        <authorList>
            <person name="Ray J."/>
            <person name="Waters R.J."/>
            <person name="Skerker J.M."/>
            <person name="Kuehl J.V."/>
            <person name="Price M.N."/>
            <person name="Huang J."/>
            <person name="Chakraborty R."/>
            <person name="Arkin A.P."/>
            <person name="Deutschbauer A."/>
        </authorList>
    </citation>
    <scope>NUCLEOTIDE SEQUENCE [LARGE SCALE GENOMIC DNA]</scope>
    <source>
        <strain evidence="1">4G11</strain>
    </source>
</reference>
<sequence>MIQRRHECLGNPVASILHWDGVPARLVRWPTHPVLLQAGSGTARFACRAACVYHASKGKPGYRADVPERNRGEAGTFWRITWKSTARASGAQRRQP</sequence>
<organism evidence="1 2">
    <name type="scientific">Cupriavidus basilensis</name>
    <dbReference type="NCBI Taxonomy" id="68895"/>
    <lineage>
        <taxon>Bacteria</taxon>
        <taxon>Pseudomonadati</taxon>
        <taxon>Pseudomonadota</taxon>
        <taxon>Betaproteobacteria</taxon>
        <taxon>Burkholderiales</taxon>
        <taxon>Burkholderiaceae</taxon>
        <taxon>Cupriavidus</taxon>
    </lineage>
</organism>
<dbReference type="STRING" id="68895.RR42_s0230"/>
<evidence type="ECO:0000313" key="2">
    <source>
        <dbReference type="Proteomes" id="UP000031843"/>
    </source>
</evidence>
<gene>
    <name evidence="1" type="ORF">RR42_s0230</name>
</gene>
<evidence type="ECO:0000313" key="1">
    <source>
        <dbReference type="EMBL" id="AJG21826.1"/>
    </source>
</evidence>
<proteinExistence type="predicted"/>
<protein>
    <submittedName>
        <fullName evidence="1">Uncharacterized protein</fullName>
    </submittedName>
</protein>
<dbReference type="Proteomes" id="UP000031843">
    <property type="component" value="Chromosome secondary"/>
</dbReference>
<dbReference type="AlphaFoldDB" id="A0A0C4YML0"/>